<evidence type="ECO:0000313" key="1">
    <source>
        <dbReference type="EMBL" id="MBC6993592.1"/>
    </source>
</evidence>
<name>A0A923PN58_9BACT</name>
<protein>
    <submittedName>
        <fullName evidence="1">Uncharacterized protein</fullName>
    </submittedName>
</protein>
<reference evidence="1" key="1">
    <citation type="submission" date="2020-08" db="EMBL/GenBank/DDBJ databases">
        <title>Lewinella bacteria from marine environments.</title>
        <authorList>
            <person name="Zhong Y."/>
        </authorList>
    </citation>
    <scope>NUCLEOTIDE SEQUENCE</scope>
    <source>
        <strain evidence="1">KCTC 42187</strain>
    </source>
</reference>
<gene>
    <name evidence="1" type="ORF">H9S92_05445</name>
</gene>
<accession>A0A923PN58</accession>
<dbReference type="RefSeq" id="WP_187465704.1">
    <property type="nucleotide sequence ID" value="NZ_JACSIT010000068.1"/>
</dbReference>
<dbReference type="EMBL" id="JACSIT010000068">
    <property type="protein sequence ID" value="MBC6993592.1"/>
    <property type="molecule type" value="Genomic_DNA"/>
</dbReference>
<dbReference type="PROSITE" id="PS51257">
    <property type="entry name" value="PROKAR_LIPOPROTEIN"/>
    <property type="match status" value="1"/>
</dbReference>
<sequence>MLRYYPLYLSFFVFILGCDGCNDDCFDMTDPACINYDFCLAQEEVSAEFEAFLFIETNPFETGEIIRIESPIMDTTYPGRIYFRALSEDATGFDWMVGSDPRMVTTKEWDLGFPALTGRVEIRLTAERELSRCPERGLETSTSARDIFILDHRFNSPVPYLGRYLGNNASEPDSAQFEIEFFLSRPSDGKVEIRNFPRNARNNGRFNNLGIVSNYKSFIISPTPNICCDRAHGTGVFSDDKRSLRIVYRTFDFERQVWVDDVWTGSRVE</sequence>
<organism evidence="1 2">
    <name type="scientific">Neolewinella lacunae</name>
    <dbReference type="NCBI Taxonomy" id="1517758"/>
    <lineage>
        <taxon>Bacteria</taxon>
        <taxon>Pseudomonadati</taxon>
        <taxon>Bacteroidota</taxon>
        <taxon>Saprospiria</taxon>
        <taxon>Saprospirales</taxon>
        <taxon>Lewinellaceae</taxon>
        <taxon>Neolewinella</taxon>
    </lineage>
</organism>
<keyword evidence="2" id="KW-1185">Reference proteome</keyword>
<comment type="caution">
    <text evidence="1">The sequence shown here is derived from an EMBL/GenBank/DDBJ whole genome shotgun (WGS) entry which is preliminary data.</text>
</comment>
<evidence type="ECO:0000313" key="2">
    <source>
        <dbReference type="Proteomes" id="UP000650081"/>
    </source>
</evidence>
<proteinExistence type="predicted"/>
<dbReference type="AlphaFoldDB" id="A0A923PN58"/>
<dbReference type="Proteomes" id="UP000650081">
    <property type="component" value="Unassembled WGS sequence"/>
</dbReference>